<evidence type="ECO:0000313" key="1">
    <source>
        <dbReference type="EMBL" id="CAF4837002.1"/>
    </source>
</evidence>
<comment type="caution">
    <text evidence="1">The sequence shown here is derived from an EMBL/GenBank/DDBJ whole genome shotgun (WGS) entry which is preliminary data.</text>
</comment>
<organism evidence="1 2">
    <name type="scientific">Rotaria magnacalcarata</name>
    <dbReference type="NCBI Taxonomy" id="392030"/>
    <lineage>
        <taxon>Eukaryota</taxon>
        <taxon>Metazoa</taxon>
        <taxon>Spiralia</taxon>
        <taxon>Gnathifera</taxon>
        <taxon>Rotifera</taxon>
        <taxon>Eurotatoria</taxon>
        <taxon>Bdelloidea</taxon>
        <taxon>Philodinida</taxon>
        <taxon>Philodinidae</taxon>
        <taxon>Rotaria</taxon>
    </lineage>
</organism>
<dbReference type="AlphaFoldDB" id="A0A8S3BUE7"/>
<feature type="non-terminal residue" evidence="1">
    <location>
        <position position="58"/>
    </location>
</feature>
<protein>
    <submittedName>
        <fullName evidence="1">Uncharacterized protein</fullName>
    </submittedName>
</protein>
<dbReference type="Proteomes" id="UP000676336">
    <property type="component" value="Unassembled WGS sequence"/>
</dbReference>
<gene>
    <name evidence="1" type="ORF">SMN809_LOCUS48755</name>
</gene>
<accession>A0A8S3BUE7</accession>
<reference evidence="1" key="1">
    <citation type="submission" date="2021-02" db="EMBL/GenBank/DDBJ databases">
        <authorList>
            <person name="Nowell W R."/>
        </authorList>
    </citation>
    <scope>NUCLEOTIDE SEQUENCE</scope>
</reference>
<feature type="non-terminal residue" evidence="1">
    <location>
        <position position="1"/>
    </location>
</feature>
<sequence length="58" mass="6839">YGANLTYNIDRRVGTCIIKRGVEVLDVSPTRDPVSFFIKYENELISSRERQWEYNGIR</sequence>
<evidence type="ECO:0000313" key="2">
    <source>
        <dbReference type="Proteomes" id="UP000676336"/>
    </source>
</evidence>
<dbReference type="EMBL" id="CAJOBI010157327">
    <property type="protein sequence ID" value="CAF4837002.1"/>
    <property type="molecule type" value="Genomic_DNA"/>
</dbReference>
<proteinExistence type="predicted"/>
<name>A0A8S3BUE7_9BILA</name>